<dbReference type="AlphaFoldDB" id="A0A2M9BUL2"/>
<evidence type="ECO:0000256" key="5">
    <source>
        <dbReference type="SAM" id="Phobius"/>
    </source>
</evidence>
<dbReference type="Pfam" id="PF07690">
    <property type="entry name" value="MFS_1"/>
    <property type="match status" value="1"/>
</dbReference>
<evidence type="ECO:0000256" key="1">
    <source>
        <dbReference type="ARBA" id="ARBA00004651"/>
    </source>
</evidence>
<dbReference type="PANTHER" id="PTHR42718">
    <property type="entry name" value="MAJOR FACILITATOR SUPERFAMILY MULTIDRUG TRANSPORTER MFSC"/>
    <property type="match status" value="1"/>
</dbReference>
<keyword evidence="3 5" id="KW-1133">Transmembrane helix</keyword>
<dbReference type="PRINTS" id="PR01036">
    <property type="entry name" value="TCRTETB"/>
</dbReference>
<feature type="transmembrane region" description="Helical" evidence="5">
    <location>
        <begin position="350"/>
        <end position="373"/>
    </location>
</feature>
<evidence type="ECO:0000256" key="2">
    <source>
        <dbReference type="ARBA" id="ARBA00022692"/>
    </source>
</evidence>
<gene>
    <name evidence="7" type="ORF">CLV54_2589</name>
</gene>
<dbReference type="GO" id="GO:0005886">
    <property type="term" value="C:plasma membrane"/>
    <property type="evidence" value="ECO:0007669"/>
    <property type="project" value="UniProtKB-SubCell"/>
</dbReference>
<dbReference type="PANTHER" id="PTHR42718:SF39">
    <property type="entry name" value="ACTINORHODIN TRANSPORTER-RELATED"/>
    <property type="match status" value="1"/>
</dbReference>
<proteinExistence type="predicted"/>
<name>A0A2M9BUL2_9MICO</name>
<sequence length="494" mass="50942">MTTPAPEARAASPVLALSPRRAWWALVVLMAGAFMSLLDTTIVNVALPSIRDSLDASSSTLEWIISGYALAFGLTLIPAGRLGDRYGHKWIFIIGLTVFTLASLACGLAQDSVQLIVARVVQGAAGGFFFPAITALIQIMFQGRGRGKAFGVLGAVLGFSSALGPLVGGLIIEAFGVESGWRLVFGVNLPIGIVALVAAAVLLPAIRLGGAVKRVDVVGLLLLTVGLVAVLVPLIEGQSEDWPLWTYLSIAGGLIALVLFALWELRVVRRGGDPIVPPHLFSHPAFSGGVILATVYFAAFTSIFFTLTLLWQAGLGATALESGLVVMPFAIGTIVGAARSDFFAARLGRAVLVIGVGMLSLGLAAVWLLLVLIPTPELTGWELAAPLLVAGIGSGLFIAPNTSFIVATVDRQEAGAASGILGTVQRIGSAIGIAVIGSVLFGTLVIDPSTGPDAVADGFGRSAQLAMGVSVVFALVAFVLVFTLPKRVPEGAGH</sequence>
<evidence type="ECO:0000256" key="3">
    <source>
        <dbReference type="ARBA" id="ARBA00022989"/>
    </source>
</evidence>
<keyword evidence="8" id="KW-1185">Reference proteome</keyword>
<dbReference type="Proteomes" id="UP000230161">
    <property type="component" value="Unassembled WGS sequence"/>
</dbReference>
<evidence type="ECO:0000256" key="4">
    <source>
        <dbReference type="ARBA" id="ARBA00023136"/>
    </source>
</evidence>
<dbReference type="InterPro" id="IPR011701">
    <property type="entry name" value="MFS"/>
</dbReference>
<protein>
    <submittedName>
        <fullName evidence="7">EmrB/QacA subfamily drug resistance transporter</fullName>
    </submittedName>
</protein>
<feature type="domain" description="Major facilitator superfamily (MFS) profile" evidence="6">
    <location>
        <begin position="25"/>
        <end position="489"/>
    </location>
</feature>
<feature type="transmembrane region" description="Helical" evidence="5">
    <location>
        <begin position="184"/>
        <end position="205"/>
    </location>
</feature>
<keyword evidence="4 5" id="KW-0472">Membrane</keyword>
<evidence type="ECO:0000259" key="6">
    <source>
        <dbReference type="PROSITE" id="PS50850"/>
    </source>
</evidence>
<feature type="transmembrane region" description="Helical" evidence="5">
    <location>
        <begin position="427"/>
        <end position="446"/>
    </location>
</feature>
<feature type="transmembrane region" description="Helical" evidence="5">
    <location>
        <begin position="63"/>
        <end position="83"/>
    </location>
</feature>
<feature type="transmembrane region" description="Helical" evidence="5">
    <location>
        <begin position="317"/>
        <end position="338"/>
    </location>
</feature>
<dbReference type="Gene3D" id="1.20.1720.10">
    <property type="entry name" value="Multidrug resistance protein D"/>
    <property type="match status" value="1"/>
</dbReference>
<reference evidence="7 8" key="1">
    <citation type="submission" date="2017-11" db="EMBL/GenBank/DDBJ databases">
        <title>Genomic Encyclopedia of Archaeal and Bacterial Type Strains, Phase II (KMG-II): From Individual Species to Whole Genera.</title>
        <authorList>
            <person name="Goeker M."/>
        </authorList>
    </citation>
    <scope>NUCLEOTIDE SEQUENCE [LARGE SCALE GENOMIC DNA]</scope>
    <source>
        <strain evidence="7 8">DSM 25625</strain>
    </source>
</reference>
<feature type="transmembrane region" description="Helical" evidence="5">
    <location>
        <begin position="22"/>
        <end position="43"/>
    </location>
</feature>
<dbReference type="OrthoDB" id="7375466at2"/>
<feature type="transmembrane region" description="Helical" evidence="5">
    <location>
        <begin position="116"/>
        <end position="137"/>
    </location>
</feature>
<dbReference type="RefSeq" id="WP_100345356.1">
    <property type="nucleotide sequence ID" value="NZ_PGFB01000004.1"/>
</dbReference>
<dbReference type="InterPro" id="IPR020846">
    <property type="entry name" value="MFS_dom"/>
</dbReference>
<organism evidence="7 8">
    <name type="scientific">Compostimonas suwonensis</name>
    <dbReference type="NCBI Taxonomy" id="1048394"/>
    <lineage>
        <taxon>Bacteria</taxon>
        <taxon>Bacillati</taxon>
        <taxon>Actinomycetota</taxon>
        <taxon>Actinomycetes</taxon>
        <taxon>Micrococcales</taxon>
        <taxon>Microbacteriaceae</taxon>
        <taxon>Compostimonas</taxon>
    </lineage>
</organism>
<dbReference type="SUPFAM" id="SSF103473">
    <property type="entry name" value="MFS general substrate transporter"/>
    <property type="match status" value="1"/>
</dbReference>
<feature type="transmembrane region" description="Helical" evidence="5">
    <location>
        <begin position="466"/>
        <end position="484"/>
    </location>
</feature>
<evidence type="ECO:0000313" key="8">
    <source>
        <dbReference type="Proteomes" id="UP000230161"/>
    </source>
</evidence>
<feature type="transmembrane region" description="Helical" evidence="5">
    <location>
        <begin position="286"/>
        <end position="311"/>
    </location>
</feature>
<comment type="caution">
    <text evidence="7">The sequence shown here is derived from an EMBL/GenBank/DDBJ whole genome shotgun (WGS) entry which is preliminary data.</text>
</comment>
<feature type="transmembrane region" description="Helical" evidence="5">
    <location>
        <begin position="385"/>
        <end position="406"/>
    </location>
</feature>
<evidence type="ECO:0000313" key="7">
    <source>
        <dbReference type="EMBL" id="PJJ61641.1"/>
    </source>
</evidence>
<dbReference type="Gene3D" id="1.20.1250.20">
    <property type="entry name" value="MFS general substrate transporter like domains"/>
    <property type="match status" value="1"/>
</dbReference>
<dbReference type="GO" id="GO:0022857">
    <property type="term" value="F:transmembrane transporter activity"/>
    <property type="evidence" value="ECO:0007669"/>
    <property type="project" value="InterPro"/>
</dbReference>
<dbReference type="CDD" id="cd17321">
    <property type="entry name" value="MFS_MMR_MDR_like"/>
    <property type="match status" value="1"/>
</dbReference>
<feature type="transmembrane region" description="Helical" evidence="5">
    <location>
        <begin position="149"/>
        <end position="172"/>
    </location>
</feature>
<dbReference type="EMBL" id="PGFB01000004">
    <property type="protein sequence ID" value="PJJ61641.1"/>
    <property type="molecule type" value="Genomic_DNA"/>
</dbReference>
<feature type="transmembrane region" description="Helical" evidence="5">
    <location>
        <begin position="247"/>
        <end position="265"/>
    </location>
</feature>
<accession>A0A2M9BUL2</accession>
<keyword evidence="2 5" id="KW-0812">Transmembrane</keyword>
<feature type="transmembrane region" description="Helical" evidence="5">
    <location>
        <begin position="90"/>
        <end position="110"/>
    </location>
</feature>
<dbReference type="InterPro" id="IPR036259">
    <property type="entry name" value="MFS_trans_sf"/>
</dbReference>
<feature type="transmembrane region" description="Helical" evidence="5">
    <location>
        <begin position="217"/>
        <end position="235"/>
    </location>
</feature>
<comment type="subcellular location">
    <subcellularLocation>
        <location evidence="1">Cell membrane</location>
        <topology evidence="1">Multi-pass membrane protein</topology>
    </subcellularLocation>
</comment>
<dbReference type="PROSITE" id="PS50850">
    <property type="entry name" value="MFS"/>
    <property type="match status" value="1"/>
</dbReference>